<feature type="region of interest" description="Disordered" evidence="1">
    <location>
        <begin position="62"/>
        <end position="88"/>
    </location>
</feature>
<protein>
    <recommendedName>
        <fullName evidence="2">C2 domain-containing protein</fullName>
    </recommendedName>
</protein>
<sequence length="299" mass="31758">MTNFGANQAETSGSQEGAALELLPAREEDCAAVCGGGTSAKAGDEVSPRLFGVSIGVKRVRKSENGGQVQPQGSDNKSGPLISGTDQEACTSSCSRTTKAMEVTVMSAQGLKNTSSALFSRRLRPFITLTTVPPNSFRPVADGGKDCRVYRTRVDDGGGVNPTWGDKFHLPIDASFFYQRHSCIYLQLYTKRIMVGPTQLGWCQISVGDILDGLSPAGSVRRLSYRLRNRDGSRGHGVVNVAVKLEASFPGVHPQRPLISGVTQFPAAGGCRTVIGIPVNGCSYGQLGVGRKESYMAPN</sequence>
<organism evidence="3 4">
    <name type="scientific">Escallonia herrerae</name>
    <dbReference type="NCBI Taxonomy" id="1293975"/>
    <lineage>
        <taxon>Eukaryota</taxon>
        <taxon>Viridiplantae</taxon>
        <taxon>Streptophyta</taxon>
        <taxon>Embryophyta</taxon>
        <taxon>Tracheophyta</taxon>
        <taxon>Spermatophyta</taxon>
        <taxon>Magnoliopsida</taxon>
        <taxon>eudicotyledons</taxon>
        <taxon>Gunneridae</taxon>
        <taxon>Pentapetalae</taxon>
        <taxon>asterids</taxon>
        <taxon>campanulids</taxon>
        <taxon>Escalloniales</taxon>
        <taxon>Escalloniaceae</taxon>
        <taxon>Escallonia</taxon>
    </lineage>
</organism>
<evidence type="ECO:0000259" key="2">
    <source>
        <dbReference type="PROSITE" id="PS50004"/>
    </source>
</evidence>
<dbReference type="SMART" id="SM00239">
    <property type="entry name" value="C2"/>
    <property type="match status" value="1"/>
</dbReference>
<feature type="compositionally biased region" description="Polar residues" evidence="1">
    <location>
        <begin position="1"/>
        <end position="15"/>
    </location>
</feature>
<feature type="domain" description="C2" evidence="2">
    <location>
        <begin position="82"/>
        <end position="220"/>
    </location>
</feature>
<proteinExistence type="predicted"/>
<gene>
    <name evidence="3" type="ORF">RJ639_010043</name>
</gene>
<dbReference type="Pfam" id="PF00168">
    <property type="entry name" value="C2"/>
    <property type="match status" value="1"/>
</dbReference>
<evidence type="ECO:0000313" key="4">
    <source>
        <dbReference type="Proteomes" id="UP001188597"/>
    </source>
</evidence>
<name>A0AA88VR36_9ASTE</name>
<dbReference type="InterPro" id="IPR035892">
    <property type="entry name" value="C2_domain_sf"/>
</dbReference>
<dbReference type="PANTHER" id="PTHR32246:SF66">
    <property type="entry name" value="C2 DOMAIN-CONTAINING PROTEIN"/>
    <property type="match status" value="1"/>
</dbReference>
<dbReference type="InterPro" id="IPR044750">
    <property type="entry name" value="C2_SRC2/BAP"/>
</dbReference>
<dbReference type="Proteomes" id="UP001188597">
    <property type="component" value="Unassembled WGS sequence"/>
</dbReference>
<feature type="compositionally biased region" description="Polar residues" evidence="1">
    <location>
        <begin position="65"/>
        <end position="77"/>
    </location>
</feature>
<dbReference type="EMBL" id="JAVXUP010001271">
    <property type="protein sequence ID" value="KAK3013751.1"/>
    <property type="molecule type" value="Genomic_DNA"/>
</dbReference>
<evidence type="ECO:0000256" key="1">
    <source>
        <dbReference type="SAM" id="MobiDB-lite"/>
    </source>
</evidence>
<dbReference type="GO" id="GO:0006952">
    <property type="term" value="P:defense response"/>
    <property type="evidence" value="ECO:0007669"/>
    <property type="project" value="InterPro"/>
</dbReference>
<evidence type="ECO:0000313" key="3">
    <source>
        <dbReference type="EMBL" id="KAK3013751.1"/>
    </source>
</evidence>
<dbReference type="InterPro" id="IPR000008">
    <property type="entry name" value="C2_dom"/>
</dbReference>
<dbReference type="CDD" id="cd04051">
    <property type="entry name" value="C2_SRC2_like"/>
    <property type="match status" value="1"/>
</dbReference>
<keyword evidence="4" id="KW-1185">Reference proteome</keyword>
<dbReference type="PROSITE" id="PS50004">
    <property type="entry name" value="C2"/>
    <property type="match status" value="1"/>
</dbReference>
<dbReference type="AlphaFoldDB" id="A0AA88VR36"/>
<comment type="caution">
    <text evidence="3">The sequence shown here is derived from an EMBL/GenBank/DDBJ whole genome shotgun (WGS) entry which is preliminary data.</text>
</comment>
<dbReference type="SUPFAM" id="SSF49562">
    <property type="entry name" value="C2 domain (Calcium/lipid-binding domain, CaLB)"/>
    <property type="match status" value="1"/>
</dbReference>
<feature type="region of interest" description="Disordered" evidence="1">
    <location>
        <begin position="1"/>
        <end position="22"/>
    </location>
</feature>
<dbReference type="PANTHER" id="PTHR32246">
    <property type="entry name" value="INGRESSION PROTEIN FIC1"/>
    <property type="match status" value="1"/>
</dbReference>
<dbReference type="Gene3D" id="2.60.40.150">
    <property type="entry name" value="C2 domain"/>
    <property type="match status" value="1"/>
</dbReference>
<accession>A0AA88VR36</accession>
<reference evidence="3" key="1">
    <citation type="submission" date="2022-12" db="EMBL/GenBank/DDBJ databases">
        <title>Draft genome assemblies for two species of Escallonia (Escalloniales).</title>
        <authorList>
            <person name="Chanderbali A."/>
            <person name="Dervinis C."/>
            <person name="Anghel I."/>
            <person name="Soltis D."/>
            <person name="Soltis P."/>
            <person name="Zapata F."/>
        </authorList>
    </citation>
    <scope>NUCLEOTIDE SEQUENCE</scope>
    <source>
        <strain evidence="3">UCBG64.0493</strain>
        <tissue evidence="3">Leaf</tissue>
    </source>
</reference>